<name>A0A382XZC1_9ZZZZ</name>
<organism evidence="1">
    <name type="scientific">marine metagenome</name>
    <dbReference type="NCBI Taxonomy" id="408172"/>
    <lineage>
        <taxon>unclassified sequences</taxon>
        <taxon>metagenomes</taxon>
        <taxon>ecological metagenomes</taxon>
    </lineage>
</organism>
<proteinExistence type="predicted"/>
<reference evidence="1" key="1">
    <citation type="submission" date="2018-05" db="EMBL/GenBank/DDBJ databases">
        <authorList>
            <person name="Lanie J.A."/>
            <person name="Ng W.-L."/>
            <person name="Kazmierczak K.M."/>
            <person name="Andrzejewski T.M."/>
            <person name="Davidsen T.M."/>
            <person name="Wayne K.J."/>
            <person name="Tettelin H."/>
            <person name="Glass J.I."/>
            <person name="Rusch D."/>
            <person name="Podicherti R."/>
            <person name="Tsui H.-C.T."/>
            <person name="Winkler M.E."/>
        </authorList>
    </citation>
    <scope>NUCLEOTIDE SEQUENCE</scope>
</reference>
<dbReference type="EMBL" id="UINC01171678">
    <property type="protein sequence ID" value="SVD76366.1"/>
    <property type="molecule type" value="Genomic_DNA"/>
</dbReference>
<dbReference type="AlphaFoldDB" id="A0A382XZC1"/>
<sequence length="57" mass="6768">ELTNLKKMRDMMKEIEEEEPKIEALRREGKHEEAAELYQKVADMKQNLIVFSTFIGK</sequence>
<evidence type="ECO:0000313" key="1">
    <source>
        <dbReference type="EMBL" id="SVD76366.1"/>
    </source>
</evidence>
<protein>
    <submittedName>
        <fullName evidence="1">Uncharacterized protein</fullName>
    </submittedName>
</protein>
<accession>A0A382XZC1</accession>
<gene>
    <name evidence="1" type="ORF">METZ01_LOCUS429220</name>
</gene>
<feature type="non-terminal residue" evidence="1">
    <location>
        <position position="1"/>
    </location>
</feature>